<sequence length="687" mass="79574">MLKKNLATFLDVILQSKETQVEKLVLLLEKSRKQFWYELSLLNQELEAKGYRPIKEGNGKLIISPEDFKNMAALVEVDIIDLYQLQEERIYFLYLFIACQKDFIANIHLQQFLQLSRNAVMLDLKKMRKWLAKSAVTLEYDRTDGYLLLGNERSVRELMEVALSKLRERLPLDKVLTVFEQEWGQKQDLDQVSQLITMQMKQAQLLVVQDRLEAFIYLIIFIKQRAHRVRLQFSDDECALLKEQLLFPISQNIVQAIFQTDSEAEVFFWESRLLGITQGIEQSTNQAYFNKLTDVVLMNVSVMIGVNYHQLRTLKQTLYQHIVPAYFRIKFNVYYENALLTKIKKEYAELFQITKRALQPLEKATGQSISESEIAYFTIHFGGYLRNNNKSESLKALVVCPNGISSSLIMVSTVREIFPEIDIVRTHSLEGIEAVQQEEIDLIFSTTYFWTDKKIYVINPILNPVEREVLREQVGQDFPSLPRLQPIQTHELVKIIERHGQIRDKHSLINDLQQYLYKRREGTKRGMMNLTDILNPSLINVLPEVSDWRAAIKEAASPLLAQAYIKDEYVTAMIETVENLGPYIVLAPKVAVAHARPERGVNKLGISLLKLNNSVNFNLPDEDDPERHVQLVFVLAAVDGNAHLKALMQLSKIIEEEENIEALITMDKPEQLYNSMQALIRYGEEQE</sequence>
<evidence type="ECO:0000256" key="8">
    <source>
        <dbReference type="ARBA" id="ARBA00037387"/>
    </source>
</evidence>
<evidence type="ECO:0000256" key="7">
    <source>
        <dbReference type="ARBA" id="ARBA00022777"/>
    </source>
</evidence>
<dbReference type="PANTHER" id="PTHR36203">
    <property type="entry name" value="ASCORBATE-SPECIFIC PTS SYSTEM EIIA COMPONENT"/>
    <property type="match status" value="1"/>
</dbReference>
<dbReference type="InterPro" id="IPR013011">
    <property type="entry name" value="PTS_EIIB_2"/>
</dbReference>
<dbReference type="CDD" id="cd05568">
    <property type="entry name" value="PTS_IIB_bgl_like"/>
    <property type="match status" value="1"/>
</dbReference>
<dbReference type="GO" id="GO:0006355">
    <property type="term" value="P:regulation of DNA-templated transcription"/>
    <property type="evidence" value="ECO:0007669"/>
    <property type="project" value="InterPro"/>
</dbReference>
<gene>
    <name evidence="14" type="ORF">SAMN04488134_10526</name>
</gene>
<accession>A0A1H8MWG9</accession>
<dbReference type="InterPro" id="IPR002178">
    <property type="entry name" value="PTS_EIIA_type-2_dom"/>
</dbReference>
<dbReference type="Pfam" id="PF00359">
    <property type="entry name" value="PTS_EIIA_2"/>
    <property type="match status" value="1"/>
</dbReference>
<dbReference type="PANTHER" id="PTHR36203:SF1">
    <property type="entry name" value="ASCORBATE-SPECIFIC PTS SYSTEM EIIA COMPONENT"/>
    <property type="match status" value="1"/>
</dbReference>
<keyword evidence="3" id="KW-0963">Cytoplasm</keyword>
<evidence type="ECO:0000313" key="14">
    <source>
        <dbReference type="EMBL" id="SEO21629.1"/>
    </source>
</evidence>
<reference evidence="14 15" key="1">
    <citation type="submission" date="2016-10" db="EMBL/GenBank/DDBJ databases">
        <authorList>
            <person name="de Groot N.N."/>
        </authorList>
    </citation>
    <scope>NUCLEOTIDE SEQUENCE [LARGE SCALE GENOMIC DNA]</scope>
    <source>
        <strain evidence="14 15">CGMCC 1.10434</strain>
    </source>
</reference>
<keyword evidence="4" id="KW-0597">Phosphoprotein</keyword>
<feature type="domain" description="PTS EIIB type-2" evidence="12">
    <location>
        <begin position="394"/>
        <end position="482"/>
    </location>
</feature>
<evidence type="ECO:0000256" key="6">
    <source>
        <dbReference type="ARBA" id="ARBA00022683"/>
    </source>
</evidence>
<dbReference type="SUPFAM" id="SSF52794">
    <property type="entry name" value="PTS system IIB component-like"/>
    <property type="match status" value="1"/>
</dbReference>
<protein>
    <recommendedName>
        <fullName evidence="9">Ascorbate-specific PTS system EIIA component</fullName>
    </recommendedName>
    <alternativeName>
        <fullName evidence="10">Ascorbate-specific phosphotransferase enzyme IIA component</fullName>
    </alternativeName>
</protein>
<dbReference type="STRING" id="872970.SAMN04488134_10526"/>
<evidence type="ECO:0000259" key="13">
    <source>
        <dbReference type="PROSITE" id="PS51372"/>
    </source>
</evidence>
<evidence type="ECO:0000256" key="1">
    <source>
        <dbReference type="ARBA" id="ARBA00004496"/>
    </source>
</evidence>
<dbReference type="SUPFAM" id="SSF63520">
    <property type="entry name" value="PTS-regulatory domain, PRD"/>
    <property type="match status" value="1"/>
</dbReference>
<name>A0A1H8MWG9_9BACI</name>
<evidence type="ECO:0000256" key="4">
    <source>
        <dbReference type="ARBA" id="ARBA00022553"/>
    </source>
</evidence>
<dbReference type="InterPro" id="IPR051351">
    <property type="entry name" value="Ascorbate-PTS_EIIA_comp"/>
</dbReference>
<dbReference type="Gene3D" id="3.40.930.10">
    <property type="entry name" value="Mannitol-specific EII, Chain A"/>
    <property type="match status" value="1"/>
</dbReference>
<dbReference type="GO" id="GO:0016301">
    <property type="term" value="F:kinase activity"/>
    <property type="evidence" value="ECO:0007669"/>
    <property type="project" value="UniProtKB-KW"/>
</dbReference>
<evidence type="ECO:0000256" key="3">
    <source>
        <dbReference type="ARBA" id="ARBA00022490"/>
    </source>
</evidence>
<dbReference type="SUPFAM" id="SSF55804">
    <property type="entry name" value="Phoshotransferase/anion transport protein"/>
    <property type="match status" value="1"/>
</dbReference>
<dbReference type="Pfam" id="PF00874">
    <property type="entry name" value="PRD"/>
    <property type="match status" value="1"/>
</dbReference>
<dbReference type="Proteomes" id="UP000199300">
    <property type="component" value="Unassembled WGS sequence"/>
</dbReference>
<dbReference type="InterPro" id="IPR036095">
    <property type="entry name" value="PTS_EIIB-like_sf"/>
</dbReference>
<dbReference type="PROSITE" id="PS51099">
    <property type="entry name" value="PTS_EIIB_TYPE_2"/>
    <property type="match status" value="1"/>
</dbReference>
<evidence type="ECO:0000256" key="2">
    <source>
        <dbReference type="ARBA" id="ARBA00022448"/>
    </source>
</evidence>
<dbReference type="PROSITE" id="PS51372">
    <property type="entry name" value="PRD_2"/>
    <property type="match status" value="1"/>
</dbReference>
<keyword evidence="15" id="KW-1185">Reference proteome</keyword>
<keyword evidence="6" id="KW-0598">Phosphotransferase system</keyword>
<evidence type="ECO:0000256" key="10">
    <source>
        <dbReference type="ARBA" id="ARBA00042072"/>
    </source>
</evidence>
<dbReference type="AlphaFoldDB" id="A0A1H8MWG9"/>
<keyword evidence="2" id="KW-0813">Transport</keyword>
<dbReference type="Gene3D" id="1.10.1790.10">
    <property type="entry name" value="PRD domain"/>
    <property type="match status" value="1"/>
</dbReference>
<dbReference type="Gene3D" id="3.40.50.2300">
    <property type="match status" value="1"/>
</dbReference>
<comment type="subcellular location">
    <subcellularLocation>
        <location evidence="1">Cytoplasm</location>
    </subcellularLocation>
</comment>
<dbReference type="OrthoDB" id="369398at2"/>
<comment type="function">
    <text evidence="8">The phosphoenolpyruvate-dependent sugar phosphotransferase system (sugar PTS), a major carbohydrate active transport system, catalyzes the phosphorylation of incoming sugar substrates concomitantly with their translocation across the cell membrane. The enzyme II UlaABC PTS system is involved in ascorbate transport.</text>
</comment>
<dbReference type="GO" id="GO:0005737">
    <property type="term" value="C:cytoplasm"/>
    <property type="evidence" value="ECO:0007669"/>
    <property type="project" value="UniProtKB-SubCell"/>
</dbReference>
<dbReference type="InterPro" id="IPR011608">
    <property type="entry name" value="PRD"/>
</dbReference>
<evidence type="ECO:0000313" key="15">
    <source>
        <dbReference type="Proteomes" id="UP000199300"/>
    </source>
</evidence>
<feature type="domain" description="PTS EIIA type-2" evidence="11">
    <location>
        <begin position="532"/>
        <end position="679"/>
    </location>
</feature>
<dbReference type="GO" id="GO:0008982">
    <property type="term" value="F:protein-N(PI)-phosphohistidine-sugar phosphotransferase activity"/>
    <property type="evidence" value="ECO:0007669"/>
    <property type="project" value="InterPro"/>
</dbReference>
<keyword evidence="7" id="KW-0418">Kinase</keyword>
<evidence type="ECO:0000259" key="12">
    <source>
        <dbReference type="PROSITE" id="PS51099"/>
    </source>
</evidence>
<dbReference type="InterPro" id="IPR016152">
    <property type="entry name" value="PTrfase/Anion_transptr"/>
</dbReference>
<evidence type="ECO:0000256" key="9">
    <source>
        <dbReference type="ARBA" id="ARBA00041175"/>
    </source>
</evidence>
<proteinExistence type="predicted"/>
<dbReference type="EMBL" id="FODJ01000005">
    <property type="protein sequence ID" value="SEO21629.1"/>
    <property type="molecule type" value="Genomic_DNA"/>
</dbReference>
<dbReference type="GO" id="GO:0009401">
    <property type="term" value="P:phosphoenolpyruvate-dependent sugar phosphotransferase system"/>
    <property type="evidence" value="ECO:0007669"/>
    <property type="project" value="UniProtKB-KW"/>
</dbReference>
<feature type="domain" description="PRD" evidence="13">
    <location>
        <begin position="284"/>
        <end position="391"/>
    </location>
</feature>
<dbReference type="InterPro" id="IPR036634">
    <property type="entry name" value="PRD_sf"/>
</dbReference>
<dbReference type="RefSeq" id="WP_091496792.1">
    <property type="nucleotide sequence ID" value="NZ_FODJ01000005.1"/>
</dbReference>
<dbReference type="PROSITE" id="PS51094">
    <property type="entry name" value="PTS_EIIA_TYPE_2"/>
    <property type="match status" value="1"/>
</dbReference>
<dbReference type="CDD" id="cd00211">
    <property type="entry name" value="PTS_IIA_fru"/>
    <property type="match status" value="1"/>
</dbReference>
<organism evidence="14 15">
    <name type="scientific">Amphibacillus marinus</name>
    <dbReference type="NCBI Taxonomy" id="872970"/>
    <lineage>
        <taxon>Bacteria</taxon>
        <taxon>Bacillati</taxon>
        <taxon>Bacillota</taxon>
        <taxon>Bacilli</taxon>
        <taxon>Bacillales</taxon>
        <taxon>Bacillaceae</taxon>
        <taxon>Amphibacillus</taxon>
    </lineage>
</organism>
<keyword evidence="5" id="KW-0808">Transferase</keyword>
<evidence type="ECO:0000256" key="5">
    <source>
        <dbReference type="ARBA" id="ARBA00022679"/>
    </source>
</evidence>
<evidence type="ECO:0000259" key="11">
    <source>
        <dbReference type="PROSITE" id="PS51094"/>
    </source>
</evidence>